<dbReference type="EMBL" id="FWZX01000051">
    <property type="protein sequence ID" value="SMF83738.1"/>
    <property type="molecule type" value="Genomic_DNA"/>
</dbReference>
<protein>
    <submittedName>
        <fullName evidence="1">Ribosomal subunit interface protein</fullName>
    </submittedName>
</protein>
<dbReference type="STRING" id="560819.SAMN05428998_1515"/>
<name>A0A1Y6CWJ7_9PROT</name>
<evidence type="ECO:0000313" key="1">
    <source>
        <dbReference type="EMBL" id="SMF83738.1"/>
    </source>
</evidence>
<dbReference type="InterPro" id="IPR036567">
    <property type="entry name" value="RHF-like"/>
</dbReference>
<proteinExistence type="predicted"/>
<accession>A0A1Y6CWJ7</accession>
<keyword evidence="2" id="KW-1185">Reference proteome</keyword>
<dbReference type="InterPro" id="IPR003489">
    <property type="entry name" value="RHF/RaiA"/>
</dbReference>
<dbReference type="CDD" id="cd00552">
    <property type="entry name" value="RaiA"/>
    <property type="match status" value="1"/>
</dbReference>
<organism evidence="1 2">
    <name type="scientific">Tistlia consotensis USBA 355</name>
    <dbReference type="NCBI Taxonomy" id="560819"/>
    <lineage>
        <taxon>Bacteria</taxon>
        <taxon>Pseudomonadati</taxon>
        <taxon>Pseudomonadota</taxon>
        <taxon>Alphaproteobacteria</taxon>
        <taxon>Rhodospirillales</taxon>
        <taxon>Rhodovibrionaceae</taxon>
        <taxon>Tistlia</taxon>
    </lineage>
</organism>
<gene>
    <name evidence="1" type="ORF">SAMN05428998_1515</name>
</gene>
<dbReference type="AlphaFoldDB" id="A0A1Y6CWJ7"/>
<dbReference type="RefSeq" id="WP_085127201.1">
    <property type="nucleotide sequence ID" value="NZ_FWZX01000051.1"/>
</dbReference>
<dbReference type="Proteomes" id="UP000192917">
    <property type="component" value="Unassembled WGS sequence"/>
</dbReference>
<sequence>MQLPLEVTFRNLDRSEALEALVHEETAKLERHFDHIVSCRVTVEAPHRHQTKDPKVKGELYQVHIELGVPQQRLVVSPKGKPAQSDVYKAVRDAFKTANRQLEDYARRLRGDVKSHAK</sequence>
<dbReference type="Pfam" id="PF02482">
    <property type="entry name" value="Ribosomal_S30AE"/>
    <property type="match status" value="1"/>
</dbReference>
<dbReference type="Gene3D" id="3.30.160.100">
    <property type="entry name" value="Ribosome hibernation promotion factor-like"/>
    <property type="match status" value="1"/>
</dbReference>
<dbReference type="SUPFAM" id="SSF69754">
    <property type="entry name" value="Ribosome binding protein Y (YfiA homologue)"/>
    <property type="match status" value="1"/>
</dbReference>
<reference evidence="1 2" key="1">
    <citation type="submission" date="2017-04" db="EMBL/GenBank/DDBJ databases">
        <authorList>
            <person name="Afonso C.L."/>
            <person name="Miller P.J."/>
            <person name="Scott M.A."/>
            <person name="Spackman E."/>
            <person name="Goraichik I."/>
            <person name="Dimitrov K.M."/>
            <person name="Suarez D.L."/>
            <person name="Swayne D.E."/>
        </authorList>
    </citation>
    <scope>NUCLEOTIDE SEQUENCE [LARGE SCALE GENOMIC DNA]</scope>
    <source>
        <strain evidence="1 2">USBA 355</strain>
    </source>
</reference>
<evidence type="ECO:0000313" key="2">
    <source>
        <dbReference type="Proteomes" id="UP000192917"/>
    </source>
</evidence>